<evidence type="ECO:0000313" key="4">
    <source>
        <dbReference type="Proteomes" id="UP000319502"/>
    </source>
</evidence>
<dbReference type="Gene3D" id="3.40.50.1110">
    <property type="entry name" value="SGNH hydrolase"/>
    <property type="match status" value="1"/>
</dbReference>
<keyword evidence="4" id="KW-1185">Reference proteome</keyword>
<feature type="domain" description="Sialate O-acetylesterase" evidence="2">
    <location>
        <begin position="380"/>
        <end position="535"/>
    </location>
</feature>
<proteinExistence type="predicted"/>
<organism evidence="3 4">
    <name type="scientific">Denitromonas halophila</name>
    <dbReference type="NCBI Taxonomy" id="1629404"/>
    <lineage>
        <taxon>Bacteria</taxon>
        <taxon>Pseudomonadati</taxon>
        <taxon>Pseudomonadota</taxon>
        <taxon>Betaproteobacteria</taxon>
        <taxon>Rhodocyclales</taxon>
        <taxon>Zoogloeaceae</taxon>
        <taxon>Denitromonas</taxon>
    </lineage>
</organism>
<accession>A0A557QLQ8</accession>
<dbReference type="InterPro" id="IPR052940">
    <property type="entry name" value="Carb_Esterase_6"/>
</dbReference>
<evidence type="ECO:0000259" key="2">
    <source>
        <dbReference type="Pfam" id="PF03629"/>
    </source>
</evidence>
<dbReference type="OrthoDB" id="9795554at2"/>
<dbReference type="PANTHER" id="PTHR31988">
    <property type="entry name" value="ESTERASE, PUTATIVE (DUF303)-RELATED"/>
    <property type="match status" value="1"/>
</dbReference>
<keyword evidence="1" id="KW-0378">Hydrolase</keyword>
<name>A0A557QLQ8_9RHOO</name>
<dbReference type="GO" id="GO:0016788">
    <property type="term" value="F:hydrolase activity, acting on ester bonds"/>
    <property type="evidence" value="ECO:0007669"/>
    <property type="project" value="UniProtKB-ARBA"/>
</dbReference>
<protein>
    <recommendedName>
        <fullName evidence="2">Sialate O-acetylesterase domain-containing protein</fullName>
    </recommendedName>
</protein>
<dbReference type="Pfam" id="PF03629">
    <property type="entry name" value="SASA"/>
    <property type="match status" value="1"/>
</dbReference>
<dbReference type="EMBL" id="VMNK01000014">
    <property type="protein sequence ID" value="TVO53848.1"/>
    <property type="molecule type" value="Genomic_DNA"/>
</dbReference>
<dbReference type="Proteomes" id="UP000319502">
    <property type="component" value="Unassembled WGS sequence"/>
</dbReference>
<evidence type="ECO:0000313" key="3">
    <source>
        <dbReference type="EMBL" id="TVO53848.1"/>
    </source>
</evidence>
<dbReference type="InterPro" id="IPR005181">
    <property type="entry name" value="SASA"/>
</dbReference>
<comment type="caution">
    <text evidence="3">The sequence shown here is derived from an EMBL/GenBank/DDBJ whole genome shotgun (WGS) entry which is preliminary data.</text>
</comment>
<dbReference type="AlphaFoldDB" id="A0A557QLQ8"/>
<sequence length="748" mass="75079">MTWSAPVIGAPTNGGSGGGDLTLFEPAGSQANDLLIAEISHPGPGAFTAPAGWAQLNGVIGANTAQASLSWWWIKRGASAPGLLFTRTGGSSATGHVLRYRPSTGDFTFSDSVAVASNTVSTTHTLPTGLTTPVAGALVIGAHALAAARATVSFAATDPSGASGATDLATDPTAGQWIERLDYQRSAALSYAMAEADAIRASAGSTGDMVVTLNISAAAALGMAVFYEGSGGSGDTITLDEQPVRVYEGSSGSSVVTVGGSHTGATDTLEVRIRDVLLNVIVDWQTLQASSAAGAFSGPVTVPKGGLYFADVRKANDVTTTDSQAVLWGVGYVIGGFGQSHMGNLITLGTGTPDSRAFIHNGSAWAAIPSTGEGQNALATQLVAYADAPVALILTGLGGTALASWWSAGKTTNYTDWEAKVTAAGQGLSGFIWFQGDADAVGATARATYKSGMDAMFAQLRSDYGASLPIAIGVLGGKSGGTDAPWEAIRDAHIEATTEANNYAAITLDAEHQVDGQHFTAAGSAVIGQRIARALAHGLGDVATSGGPTISGASLVNTTTVDVTLTAAGGTDIAPATGITGFQVLDDGTPVTISSAVRQAASTVRLALASPIAGTPTVRYGYGAFPDMSGAVLDNSTLPLPMQSTDADVAVAVVVRDVVLSIIDRVGGAPAASVTGLRWAFFDQPLPENFTTPTAVGTGASTDGSGNITLSVVGTALTDGQIGFLVLSDTDGTLADCASFAAPVQVSG</sequence>
<dbReference type="PANTHER" id="PTHR31988:SF19">
    <property type="entry name" value="9-O-ACETYL-N-ACETYLNEURAMINIC ACID DEACETYLASE-RELATED"/>
    <property type="match status" value="1"/>
</dbReference>
<dbReference type="InterPro" id="IPR036514">
    <property type="entry name" value="SGNH_hydro_sf"/>
</dbReference>
<evidence type="ECO:0000256" key="1">
    <source>
        <dbReference type="ARBA" id="ARBA00022801"/>
    </source>
</evidence>
<dbReference type="RefSeq" id="WP_144310137.1">
    <property type="nucleotide sequence ID" value="NZ_VMNK01000014.1"/>
</dbReference>
<gene>
    <name evidence="3" type="ORF">FHP91_13705</name>
</gene>
<dbReference type="SUPFAM" id="SSF52266">
    <property type="entry name" value="SGNH hydrolase"/>
    <property type="match status" value="1"/>
</dbReference>
<reference evidence="3 4" key="1">
    <citation type="submission" date="2019-07" db="EMBL/GenBank/DDBJ databases">
        <title>The pathways for chlorine oxyanion respiration interact through the shared metabolite chlorate.</title>
        <authorList>
            <person name="Barnum T.P."/>
            <person name="Cheng Y."/>
            <person name="Hill K.A."/>
            <person name="Lucas L.N."/>
            <person name="Carlson H.K."/>
            <person name="Coates J.D."/>
        </authorList>
    </citation>
    <scope>NUCLEOTIDE SEQUENCE [LARGE SCALE GENOMIC DNA]</scope>
    <source>
        <strain evidence="3 4">SFB-3</strain>
    </source>
</reference>